<evidence type="ECO:0000256" key="3">
    <source>
        <dbReference type="ARBA" id="ARBA00022679"/>
    </source>
</evidence>
<feature type="region of interest" description="Disordered" evidence="5">
    <location>
        <begin position="489"/>
        <end position="587"/>
    </location>
</feature>
<gene>
    <name evidence="6" type="ORF">PCOR1329_LOCUS11605</name>
</gene>
<dbReference type="EC" id="2.1.1.37" evidence="1"/>
<evidence type="ECO:0000313" key="7">
    <source>
        <dbReference type="Proteomes" id="UP001189429"/>
    </source>
</evidence>
<feature type="region of interest" description="Disordered" evidence="5">
    <location>
        <begin position="138"/>
        <end position="164"/>
    </location>
</feature>
<dbReference type="PANTHER" id="PTHR23068:SF25">
    <property type="entry name" value="DNA (CYTOSINE-5)-METHYLTRANSFERASE DRM2"/>
    <property type="match status" value="1"/>
</dbReference>
<protein>
    <recommendedName>
        <fullName evidence="1">DNA (cytosine-5-)-methyltransferase</fullName>
        <ecNumber evidence="1">2.1.1.37</ecNumber>
    </recommendedName>
</protein>
<dbReference type="PANTHER" id="PTHR23068">
    <property type="entry name" value="DNA CYTOSINE-5- -METHYLTRANSFERASE 3-RELATED"/>
    <property type="match status" value="1"/>
</dbReference>
<dbReference type="InterPro" id="IPR029063">
    <property type="entry name" value="SAM-dependent_MTases_sf"/>
</dbReference>
<keyword evidence="4" id="KW-0949">S-adenosyl-L-methionine</keyword>
<accession>A0ABN9QJD1</accession>
<dbReference type="SUPFAM" id="SSF53335">
    <property type="entry name" value="S-adenosyl-L-methionine-dependent methyltransferases"/>
    <property type="match status" value="1"/>
</dbReference>
<feature type="region of interest" description="Disordered" evidence="5">
    <location>
        <begin position="260"/>
        <end position="280"/>
    </location>
</feature>
<keyword evidence="7" id="KW-1185">Reference proteome</keyword>
<reference evidence="6" key="1">
    <citation type="submission" date="2023-10" db="EMBL/GenBank/DDBJ databases">
        <authorList>
            <person name="Chen Y."/>
            <person name="Shah S."/>
            <person name="Dougan E. K."/>
            <person name="Thang M."/>
            <person name="Chan C."/>
        </authorList>
    </citation>
    <scope>NUCLEOTIDE SEQUENCE [LARGE SCALE GENOMIC DNA]</scope>
</reference>
<proteinExistence type="predicted"/>
<evidence type="ECO:0000256" key="4">
    <source>
        <dbReference type="ARBA" id="ARBA00022691"/>
    </source>
</evidence>
<dbReference type="Proteomes" id="UP001189429">
    <property type="component" value="Unassembled WGS sequence"/>
</dbReference>
<evidence type="ECO:0000256" key="5">
    <source>
        <dbReference type="SAM" id="MobiDB-lite"/>
    </source>
</evidence>
<feature type="compositionally biased region" description="Acidic residues" evidence="5">
    <location>
        <begin position="138"/>
        <end position="148"/>
    </location>
</feature>
<evidence type="ECO:0000256" key="2">
    <source>
        <dbReference type="ARBA" id="ARBA00022603"/>
    </source>
</evidence>
<feature type="compositionally biased region" description="Low complexity" evidence="5">
    <location>
        <begin position="262"/>
        <end position="273"/>
    </location>
</feature>
<comment type="caution">
    <text evidence="6">The sequence shown here is derived from an EMBL/GenBank/DDBJ whole genome shotgun (WGS) entry which is preliminary data.</text>
</comment>
<dbReference type="Gene3D" id="3.40.50.150">
    <property type="entry name" value="Vaccinia Virus protein VP39"/>
    <property type="match status" value="1"/>
</dbReference>
<sequence length="1796" mass="195679">MADERPTVLMPGECCRHPVLHDDGSDAGSVVGVVRTVMSDNPGGTAYEVEYFAAGDQYLSWWLNSRIAKREKMILHVCRGPVSRCRYTAPRAGCQVFHTRAPQRPTAVQAAERHMAVLQHDEDCPELPADVAQAALDEAEAAEEDEEPPPSRAASAGPARKRPACVGKAGGDLVELDGDEEADEADADAFAELDRELAALSGKSEGTKSSAKDGYLERLNKLREKLATVRGPEAAAGGATAAAPTKKAKLGEVVQARMTGQAPSAAAAGPADGSRARGSGERAVLKTLAEYLSQKGDDDDGLFDSDDDRVPGGRPVAARRLAYKKIAEKHPGRLSEREMENMAQFLDHDDAGGVNKHSPVALKFLLRVLKPAHPIREIGEDRYRELRTLAESADLIVSGKPIHALDFIFCRINAIQKTIRDGHSRTAKWFELIPPDNGGLSLSVEDEELVTGIEAAEVRMAQLLGRLRGPSRGGSPDSRALPITHIGTAADAAELRSRSGVQPPRGRAPALEAGRADPPSGSGLPALTDRPAPQAVGGKPLSAWAAARAKTPRAEGESRRQLKKRIASQFFKRRAPAKNAAKPSEPQRRVAALTLGQWKADIASRMCRSGPSQMTMLEIGFGILTSVRRIPSCIGDFARRFPVGVAPQSPEAGVGRDVLPLPVRDPATFFAWERDLKRRGMLDGEGSPVDVTKWPAALKKEAQAMAVEVWTFLSALGLNYFYLGHLSKDRWEAAGRLSEVQAASLRVIGETVERHVGDALAAVDIPFWPQEMKKTKSSYDLEEDCRAPPLKFGELEPGLPEAEDIGRLDALDYVGPELKEVLTKPEMSLLPEAEWPESPPKAKVNVENLEDWWAIAAKLVERGLLAPIPAERIFVARGRRVPNGLFAVTKSGSPAEGEARVTRLIFNMVLTNTYLRPLAGDPVTLVPSPARVSISLGPEEVLLWSGDDQKGAFFMYRIPAPRLGHMAICTPVPGHVLGMKAKEVWLAMTVLPMGWVYSVPIFLSVHRRVALLGRPAGAALPADLEWRRDRPIPAAAAAPLSHEGPREWWSAYIDDFDNCETAGRKEALAKVGTPGRLQALMRESYQRNAIPISVDKANQRQLLVTRMGVEVDGISGRAANNRIKNAQLYSLTMWLLTRGNPLGNQLLILMGRWVRALEFRRPLFGVFNSAWGQIGSGRTVLTRASLDELMHSCLLMPLASTNLRAATTSIVSCSDASEDGAGMCTAVGLAEGAAKFPASLGSPETWGHRIASYTGSCTIEPTRIAPGAPPRVLLVSLFDGIGGAAVSLVRAGFDIVGYMSSEVDEGARRVLRSRWPGLIELGPVEEIHDRQLEALAMFQDRIVAAVVAGGSPCQDTSGVNADRQGAHGARSGLFKRIPKVVSALALVMKVPVHWLVENVISMSAESLQEFSRILQTRPISVCNSLFTENRRPRLYWLSWREAVLKLPGAHVEPKANYDLIRALQVPKAPAGSRVAAGCSRASDKGPVCTFLQRREKTAPYKPAGLSTASPEAIQRWTQDLHAHPPYQYELVYMIRDSKGDLRPLCATEKEVLMGFPRHYSSSVASSGSSRGSVENDRCSLLGNAFACCVVSWLLLGLKCQLGWPVRATELEGITSELEVKDLLDESVEFSRDPIKETPIGRKLVEIFWTIAEKSGSDIRLDIGVPFRPKAWPRSSIDPAPWRWRPTLSFPRPKSSRELHINALELKAVNASLRHRTRTTSFRSVKVLHLVDSQVVVSILTRGRTSSGKLRGLARQYAAILVSSDLYVGVGYINTKLNPSDRPSREFLTKIWRRKES</sequence>
<evidence type="ECO:0000313" key="6">
    <source>
        <dbReference type="EMBL" id="CAK0804935.1"/>
    </source>
</evidence>
<feature type="compositionally biased region" description="Basic residues" evidence="5">
    <location>
        <begin position="561"/>
        <end position="576"/>
    </location>
</feature>
<keyword evidence="3" id="KW-0808">Transferase</keyword>
<dbReference type="InterPro" id="IPR050390">
    <property type="entry name" value="C5-Methyltransferase"/>
</dbReference>
<feature type="non-terminal residue" evidence="6">
    <location>
        <position position="1796"/>
    </location>
</feature>
<dbReference type="InterPro" id="IPR001525">
    <property type="entry name" value="C5_MeTfrase"/>
</dbReference>
<organism evidence="6 7">
    <name type="scientific">Prorocentrum cordatum</name>
    <dbReference type="NCBI Taxonomy" id="2364126"/>
    <lineage>
        <taxon>Eukaryota</taxon>
        <taxon>Sar</taxon>
        <taxon>Alveolata</taxon>
        <taxon>Dinophyceae</taxon>
        <taxon>Prorocentrales</taxon>
        <taxon>Prorocentraceae</taxon>
        <taxon>Prorocentrum</taxon>
    </lineage>
</organism>
<dbReference type="EMBL" id="CAUYUJ010003341">
    <property type="protein sequence ID" value="CAK0804935.1"/>
    <property type="molecule type" value="Genomic_DNA"/>
</dbReference>
<keyword evidence="2" id="KW-0489">Methyltransferase</keyword>
<name>A0ABN9QJD1_9DINO</name>
<evidence type="ECO:0000256" key="1">
    <source>
        <dbReference type="ARBA" id="ARBA00011975"/>
    </source>
</evidence>
<dbReference type="Pfam" id="PF00145">
    <property type="entry name" value="DNA_methylase"/>
    <property type="match status" value="1"/>
</dbReference>